<dbReference type="STRING" id="246437.L8YA65"/>
<keyword evidence="5" id="KW-1185">Reference proteome</keyword>
<evidence type="ECO:0000313" key="4">
    <source>
        <dbReference type="EMBL" id="ELV13323.1"/>
    </source>
</evidence>
<dbReference type="InterPro" id="IPR016024">
    <property type="entry name" value="ARM-type_fold"/>
</dbReference>
<dbReference type="EMBL" id="KB362115">
    <property type="protein sequence ID" value="ELV13323.1"/>
    <property type="molecule type" value="Genomic_DNA"/>
</dbReference>
<dbReference type="PANTHER" id="PTHR23316">
    <property type="entry name" value="IMPORTIN ALPHA"/>
    <property type="match status" value="1"/>
</dbReference>
<name>L8YA65_TUPCH</name>
<proteinExistence type="inferred from homology"/>
<dbReference type="InParanoid" id="L8YA65"/>
<keyword evidence="3" id="KW-0653">Protein transport</keyword>
<dbReference type="InterPro" id="IPR011989">
    <property type="entry name" value="ARM-like"/>
</dbReference>
<evidence type="ECO:0000256" key="2">
    <source>
        <dbReference type="ARBA" id="ARBA00022448"/>
    </source>
</evidence>
<dbReference type="GO" id="GO:0015031">
    <property type="term" value="P:protein transport"/>
    <property type="evidence" value="ECO:0007669"/>
    <property type="project" value="UniProtKB-KW"/>
</dbReference>
<dbReference type="SMART" id="SM00185">
    <property type="entry name" value="ARM"/>
    <property type="match status" value="4"/>
</dbReference>
<reference evidence="5" key="1">
    <citation type="submission" date="2012-07" db="EMBL/GenBank/DDBJ databases">
        <title>Genome of the Chinese tree shrew, a rising model animal genetically related to primates.</title>
        <authorList>
            <person name="Zhang G."/>
            <person name="Fan Y."/>
            <person name="Yao Y."/>
            <person name="Huang Z."/>
        </authorList>
    </citation>
    <scope>NUCLEOTIDE SEQUENCE [LARGE SCALE GENOMIC DNA]</scope>
</reference>
<dbReference type="AlphaFoldDB" id="L8YA65"/>
<evidence type="ECO:0000313" key="5">
    <source>
        <dbReference type="Proteomes" id="UP000011518"/>
    </source>
</evidence>
<evidence type="ECO:0000256" key="3">
    <source>
        <dbReference type="ARBA" id="ARBA00022927"/>
    </source>
</evidence>
<accession>L8YA65</accession>
<gene>
    <name evidence="4" type="ORF">TREES_T100015300</name>
</gene>
<comment type="similarity">
    <text evidence="1">Belongs to the importin alpha family.</text>
</comment>
<organism evidence="4 5">
    <name type="scientific">Tupaia chinensis</name>
    <name type="common">Chinese tree shrew</name>
    <name type="synonym">Tupaia belangeri chinensis</name>
    <dbReference type="NCBI Taxonomy" id="246437"/>
    <lineage>
        <taxon>Eukaryota</taxon>
        <taxon>Metazoa</taxon>
        <taxon>Chordata</taxon>
        <taxon>Craniata</taxon>
        <taxon>Vertebrata</taxon>
        <taxon>Euteleostomi</taxon>
        <taxon>Mammalia</taxon>
        <taxon>Eutheria</taxon>
        <taxon>Euarchontoglires</taxon>
        <taxon>Scandentia</taxon>
        <taxon>Tupaiidae</taxon>
        <taxon>Tupaia</taxon>
    </lineage>
</organism>
<dbReference type="Pfam" id="PF16186">
    <property type="entry name" value="Arm_3"/>
    <property type="match status" value="1"/>
</dbReference>
<reference evidence="5" key="2">
    <citation type="journal article" date="2013" name="Nat. Commun.">
        <title>Genome of the Chinese tree shrew.</title>
        <authorList>
            <person name="Fan Y."/>
            <person name="Huang Z.Y."/>
            <person name="Cao C.C."/>
            <person name="Chen C.S."/>
            <person name="Chen Y.X."/>
            <person name="Fan D.D."/>
            <person name="He J."/>
            <person name="Hou H.L."/>
            <person name="Hu L."/>
            <person name="Hu X.T."/>
            <person name="Jiang X.T."/>
            <person name="Lai R."/>
            <person name="Lang Y.S."/>
            <person name="Liang B."/>
            <person name="Liao S.G."/>
            <person name="Mu D."/>
            <person name="Ma Y.Y."/>
            <person name="Niu Y.Y."/>
            <person name="Sun X.Q."/>
            <person name="Xia J.Q."/>
            <person name="Xiao J."/>
            <person name="Xiong Z.Q."/>
            <person name="Xu L."/>
            <person name="Yang L."/>
            <person name="Zhang Y."/>
            <person name="Zhao W."/>
            <person name="Zhao X.D."/>
            <person name="Zheng Y.T."/>
            <person name="Zhou J.M."/>
            <person name="Zhu Y.B."/>
            <person name="Zhang G.J."/>
            <person name="Wang J."/>
            <person name="Yao Y.G."/>
        </authorList>
    </citation>
    <scope>NUCLEOTIDE SEQUENCE [LARGE SCALE GENOMIC DNA]</scope>
</reference>
<dbReference type="InterPro" id="IPR032413">
    <property type="entry name" value="Arm_3"/>
</dbReference>
<dbReference type="Gene3D" id="1.25.10.10">
    <property type="entry name" value="Leucine-rich Repeat Variant"/>
    <property type="match status" value="1"/>
</dbReference>
<dbReference type="Proteomes" id="UP000011518">
    <property type="component" value="Unassembled WGS sequence"/>
</dbReference>
<keyword evidence="2" id="KW-0813">Transport</keyword>
<dbReference type="InterPro" id="IPR000225">
    <property type="entry name" value="Armadillo"/>
</dbReference>
<evidence type="ECO:0000256" key="1">
    <source>
        <dbReference type="ARBA" id="ARBA00010394"/>
    </source>
</evidence>
<dbReference type="Pfam" id="PF00514">
    <property type="entry name" value="Arm"/>
    <property type="match status" value="4"/>
</dbReference>
<protein>
    <submittedName>
        <fullName evidence="4">Importin subunit alpha-4</fullName>
    </submittedName>
</protein>
<sequence length="255" mass="28240">MVNLCRHKDPPPPMETIQEILPALCVLIHHTDVNILVDTVWALSYLTDAGNEQIQMVIDSGIVPHLVPLLSHQEVKVQEAVWFLSNITAGNQQQVQAVIDANLVPMIIHLLDKGDFGTQKEAAWAISNLTISGRKEQVAYLIQQNVIPPFCNLLTVKDAQVVQVVLDGLSNILKMAEDEAETIANLIEECGGLEKIEQLQNHENEDIYKLAYEIIDQFFSSDDIDEDPSLVPEAIQGGTFGFNSSANVPTEGFQF</sequence>
<dbReference type="SUPFAM" id="SSF48371">
    <property type="entry name" value="ARM repeat"/>
    <property type="match status" value="1"/>
</dbReference>